<dbReference type="SUPFAM" id="SSF56784">
    <property type="entry name" value="HAD-like"/>
    <property type="match status" value="1"/>
</dbReference>
<dbReference type="GO" id="GO:0005829">
    <property type="term" value="C:cytosol"/>
    <property type="evidence" value="ECO:0007669"/>
    <property type="project" value="TreeGrafter"/>
</dbReference>
<dbReference type="EMBL" id="CP047418">
    <property type="protein sequence ID" value="QLL77355.1"/>
    <property type="molecule type" value="Genomic_DNA"/>
</dbReference>
<dbReference type="KEGG" id="lsw:GTO87_01160"/>
<dbReference type="NCBIfam" id="TIGR01484">
    <property type="entry name" value="HAD-SF-IIB"/>
    <property type="match status" value="1"/>
</dbReference>
<dbReference type="InterPro" id="IPR006379">
    <property type="entry name" value="HAD-SF_hydro_IIB"/>
</dbReference>
<reference evidence="1 2" key="1">
    <citation type="submission" date="2020-01" db="EMBL/GenBank/DDBJ databases">
        <title>Complete and circular genome sequences of six lactobacillus isolates from horses.</title>
        <authorList>
            <person name="Hassan H.M."/>
        </authorList>
    </citation>
    <scope>NUCLEOTIDE SEQUENCE [LARGE SCALE GENOMIC DNA]</scope>
    <source>
        <strain evidence="1 2">1A</strain>
    </source>
</reference>
<keyword evidence="1" id="KW-0378">Hydrolase</keyword>
<sequence>MTHIPFQAIAVDMDGTFLTDKKDYDHALFTAVLNAAHKNNIRFITASGNQFYKLQKDFGAHATAIDYVAENGAYLLQGGKTLDYTAIDNSLIPLVLEYLQHQTSVHVIISGLKQAYCLTTTPQTFRDVVHFYYPETTEVSSYADVPVGQEPILKLSLDVPWEQTDRIADGIRTYFGNQFHITSSGNGSIDILAPDVNKANGLKQLLTTHGIKLDQLIAFGDNGNDAEMLKAAGLSYAMANGIDAVKNIADHEAPSNNENGVLKVLADYLL</sequence>
<dbReference type="Gene3D" id="3.40.50.1000">
    <property type="entry name" value="HAD superfamily/HAD-like"/>
    <property type="match status" value="1"/>
</dbReference>
<evidence type="ECO:0000313" key="1">
    <source>
        <dbReference type="EMBL" id="QLL77355.1"/>
    </source>
</evidence>
<dbReference type="AlphaFoldDB" id="A0A7H9EJN4"/>
<gene>
    <name evidence="1" type="ORF">GTO87_01160</name>
</gene>
<dbReference type="Gene3D" id="3.30.1240.10">
    <property type="match status" value="1"/>
</dbReference>
<dbReference type="SFLD" id="SFLDG01140">
    <property type="entry name" value="C2.B:_Phosphomannomutase_and_P"/>
    <property type="match status" value="1"/>
</dbReference>
<dbReference type="GO" id="GO:0000287">
    <property type="term" value="F:magnesium ion binding"/>
    <property type="evidence" value="ECO:0007669"/>
    <property type="project" value="TreeGrafter"/>
</dbReference>
<dbReference type="InterPro" id="IPR000150">
    <property type="entry name" value="Cof"/>
</dbReference>
<dbReference type="CDD" id="cd07518">
    <property type="entry name" value="HAD_YbiV-Like"/>
    <property type="match status" value="1"/>
</dbReference>
<dbReference type="PANTHER" id="PTHR10000:SF53">
    <property type="entry name" value="5-AMINO-6-(5-PHOSPHO-D-RIBITYLAMINO)URACIL PHOSPHATASE YBJI-RELATED"/>
    <property type="match status" value="1"/>
</dbReference>
<dbReference type="RefSeq" id="WP_180849229.1">
    <property type="nucleotide sequence ID" value="NZ_CP047418.1"/>
</dbReference>
<protein>
    <submittedName>
        <fullName evidence="1">Cof-type HAD-IIB family hydrolase</fullName>
    </submittedName>
</protein>
<dbReference type="GO" id="GO:0016791">
    <property type="term" value="F:phosphatase activity"/>
    <property type="evidence" value="ECO:0007669"/>
    <property type="project" value="UniProtKB-ARBA"/>
</dbReference>
<dbReference type="PROSITE" id="PS01229">
    <property type="entry name" value="COF_2"/>
    <property type="match status" value="1"/>
</dbReference>
<dbReference type="Proteomes" id="UP000510886">
    <property type="component" value="Chromosome"/>
</dbReference>
<accession>A0A7H9EJN4</accession>
<evidence type="ECO:0000313" key="2">
    <source>
        <dbReference type="Proteomes" id="UP000510886"/>
    </source>
</evidence>
<organism evidence="1 2">
    <name type="scientific">Ligilactobacillus saerimneri</name>
    <dbReference type="NCBI Taxonomy" id="228229"/>
    <lineage>
        <taxon>Bacteria</taxon>
        <taxon>Bacillati</taxon>
        <taxon>Bacillota</taxon>
        <taxon>Bacilli</taxon>
        <taxon>Lactobacillales</taxon>
        <taxon>Lactobacillaceae</taxon>
        <taxon>Ligilactobacillus</taxon>
    </lineage>
</organism>
<dbReference type="InterPro" id="IPR023214">
    <property type="entry name" value="HAD_sf"/>
</dbReference>
<proteinExistence type="predicted"/>
<name>A0A7H9EJN4_9LACO</name>
<dbReference type="NCBIfam" id="TIGR00099">
    <property type="entry name" value="Cof-subfamily"/>
    <property type="match status" value="1"/>
</dbReference>
<dbReference type="Pfam" id="PF08282">
    <property type="entry name" value="Hydrolase_3"/>
    <property type="match status" value="1"/>
</dbReference>
<dbReference type="InterPro" id="IPR036412">
    <property type="entry name" value="HAD-like_sf"/>
</dbReference>
<dbReference type="PANTHER" id="PTHR10000">
    <property type="entry name" value="PHOSPHOSERINE PHOSPHATASE"/>
    <property type="match status" value="1"/>
</dbReference>
<dbReference type="SFLD" id="SFLDS00003">
    <property type="entry name" value="Haloacid_Dehalogenase"/>
    <property type="match status" value="1"/>
</dbReference>